<dbReference type="Pfam" id="PF00563">
    <property type="entry name" value="EAL"/>
    <property type="match status" value="1"/>
</dbReference>
<dbReference type="CDD" id="cd01948">
    <property type="entry name" value="EAL"/>
    <property type="match status" value="1"/>
</dbReference>
<dbReference type="SUPFAM" id="SSF55785">
    <property type="entry name" value="PYP-like sensor domain (PAS domain)"/>
    <property type="match status" value="2"/>
</dbReference>
<organism evidence="4 5">
    <name type="scientific">Pseudoneobacillus rhizosphaerae</name>
    <dbReference type="NCBI Taxonomy" id="2880968"/>
    <lineage>
        <taxon>Bacteria</taxon>
        <taxon>Bacillati</taxon>
        <taxon>Bacillota</taxon>
        <taxon>Bacilli</taxon>
        <taxon>Bacillales</taxon>
        <taxon>Bacillaceae</taxon>
        <taxon>Pseudoneobacillus</taxon>
    </lineage>
</organism>
<dbReference type="EMBL" id="CAKJTG010000011">
    <property type="protein sequence ID" value="CAG9608613.1"/>
    <property type="molecule type" value="Genomic_DNA"/>
</dbReference>
<dbReference type="Pfam" id="PF00990">
    <property type="entry name" value="GGDEF"/>
    <property type="match status" value="1"/>
</dbReference>
<dbReference type="CDD" id="cd01949">
    <property type="entry name" value="GGDEF"/>
    <property type="match status" value="1"/>
</dbReference>
<gene>
    <name evidence="4" type="ORF">NEOCIP111885_02330</name>
</gene>
<dbReference type="CDD" id="cd00130">
    <property type="entry name" value="PAS"/>
    <property type="match status" value="1"/>
</dbReference>
<sequence length="700" mass="80114">MDKNDIIIESEFINTFSSNHTEKIIIDIIIRHVKDMVFIMKVEKGPKFRYVFANDSGLKRAGITRDSIGMLIEEVMPEEIAIYLQREYESLLSTGEMTVFEDELSLENKMIAYGETILTPVKDKVGVIQYVVAVTRDVTDNLKEKNRLVESEQHYRSIIEHNMDAILSINMDGKIVETNPATHLLTGFSATQMKDKLIFEFIANSDLYHFKKLLEQSKAGIALESLECRFVHYNGNALTLHIKTVPIVIFEEIKGIYVILRDLSEQAKHAETLKYMAFHDQLTGLLNRRALIDDMEAAIKNAKKFNDEFALISIDLDRFKYLNDTLGHISGDEILKKVAERLSEIQTSNIQVYRQGGDEFMILIFDTSRHKVTRFAERILSKFTNTFYLNSKEYYISPSIGISMFPTDGQDSETLIKNADEALFRVKDRGKAHYQFYRPEMNSEIQNVVSLEMHLRKAIEKQELILLFQPQIELSTVKVKSFEALIRWNCSDLGMISPSDFIPLAEETGLIIPIGNWVIETACKQIRNWNDKGYEDIRIAINISPKQFQQTNLVNKIKTMLEKFHIEPSSLEIEITEGAMGDKQETIPILKSLKEIGVTISVDDFGTGYSSLSYLKQFPIDVLKIDQSFVKDVLNNEKDAAITTTIIHLGRSLGLEVIAEGVEKAEQAEFLLNAQCQKAQGYYFARPLVVEEIEKRFLLK</sequence>
<dbReference type="Gene3D" id="3.30.70.270">
    <property type="match status" value="1"/>
</dbReference>
<dbReference type="SUPFAM" id="SSF141868">
    <property type="entry name" value="EAL domain-like"/>
    <property type="match status" value="1"/>
</dbReference>
<feature type="domain" description="EAL" evidence="2">
    <location>
        <begin position="448"/>
        <end position="700"/>
    </location>
</feature>
<evidence type="ECO:0000259" key="2">
    <source>
        <dbReference type="PROSITE" id="PS50883"/>
    </source>
</evidence>
<reference evidence="4" key="1">
    <citation type="submission" date="2021-10" db="EMBL/GenBank/DDBJ databases">
        <authorList>
            <person name="Criscuolo A."/>
        </authorList>
    </citation>
    <scope>NUCLEOTIDE SEQUENCE</scope>
    <source>
        <strain evidence="4">CIP111885</strain>
    </source>
</reference>
<dbReference type="SUPFAM" id="SSF55073">
    <property type="entry name" value="Nucleotide cyclase"/>
    <property type="match status" value="1"/>
</dbReference>
<dbReference type="InterPro" id="IPR000160">
    <property type="entry name" value="GGDEF_dom"/>
</dbReference>
<dbReference type="SMART" id="SM00267">
    <property type="entry name" value="GGDEF"/>
    <property type="match status" value="1"/>
</dbReference>
<name>A0A9C7LB68_9BACI</name>
<evidence type="ECO:0000313" key="5">
    <source>
        <dbReference type="Proteomes" id="UP000789845"/>
    </source>
</evidence>
<dbReference type="SMART" id="SM00052">
    <property type="entry name" value="EAL"/>
    <property type="match status" value="1"/>
</dbReference>
<dbReference type="InterPro" id="IPR001633">
    <property type="entry name" value="EAL_dom"/>
</dbReference>
<dbReference type="InterPro" id="IPR035919">
    <property type="entry name" value="EAL_sf"/>
</dbReference>
<dbReference type="NCBIfam" id="TIGR00254">
    <property type="entry name" value="GGDEF"/>
    <property type="match status" value="1"/>
</dbReference>
<accession>A0A9C7LB68</accession>
<evidence type="ECO:0000313" key="4">
    <source>
        <dbReference type="EMBL" id="CAG9608613.1"/>
    </source>
</evidence>
<dbReference type="InterPro" id="IPR029787">
    <property type="entry name" value="Nucleotide_cyclase"/>
</dbReference>
<dbReference type="InterPro" id="IPR043128">
    <property type="entry name" value="Rev_trsase/Diguanyl_cyclase"/>
</dbReference>
<dbReference type="PROSITE" id="PS50887">
    <property type="entry name" value="GGDEF"/>
    <property type="match status" value="1"/>
</dbReference>
<comment type="caution">
    <text evidence="4">The sequence shown here is derived from an EMBL/GenBank/DDBJ whole genome shotgun (WGS) entry which is preliminary data.</text>
</comment>
<evidence type="ECO:0008006" key="6">
    <source>
        <dbReference type="Google" id="ProtNLM"/>
    </source>
</evidence>
<evidence type="ECO:0000259" key="1">
    <source>
        <dbReference type="PROSITE" id="PS50112"/>
    </source>
</evidence>
<dbReference type="InterPro" id="IPR035965">
    <property type="entry name" value="PAS-like_dom_sf"/>
</dbReference>
<dbReference type="Gene3D" id="3.30.450.20">
    <property type="entry name" value="PAS domain"/>
    <property type="match status" value="2"/>
</dbReference>
<feature type="domain" description="GGDEF" evidence="3">
    <location>
        <begin position="307"/>
        <end position="439"/>
    </location>
</feature>
<dbReference type="PANTHER" id="PTHR44757">
    <property type="entry name" value="DIGUANYLATE CYCLASE DGCP"/>
    <property type="match status" value="1"/>
</dbReference>
<dbReference type="NCBIfam" id="TIGR00229">
    <property type="entry name" value="sensory_box"/>
    <property type="match status" value="1"/>
</dbReference>
<dbReference type="Gene3D" id="3.20.20.450">
    <property type="entry name" value="EAL domain"/>
    <property type="match status" value="1"/>
</dbReference>
<dbReference type="Pfam" id="PF00989">
    <property type="entry name" value="PAS"/>
    <property type="match status" value="1"/>
</dbReference>
<dbReference type="FunFam" id="3.20.20.450:FF:000001">
    <property type="entry name" value="Cyclic di-GMP phosphodiesterase yahA"/>
    <property type="match status" value="1"/>
</dbReference>
<dbReference type="PROSITE" id="PS50112">
    <property type="entry name" value="PAS"/>
    <property type="match status" value="1"/>
</dbReference>
<dbReference type="RefSeq" id="WP_230496856.1">
    <property type="nucleotide sequence ID" value="NZ_CAKJTG010000011.1"/>
</dbReference>
<dbReference type="PANTHER" id="PTHR44757:SF2">
    <property type="entry name" value="BIOFILM ARCHITECTURE MAINTENANCE PROTEIN MBAA"/>
    <property type="match status" value="1"/>
</dbReference>
<dbReference type="InterPro" id="IPR052155">
    <property type="entry name" value="Biofilm_reg_signaling"/>
</dbReference>
<dbReference type="SMART" id="SM00091">
    <property type="entry name" value="PAS"/>
    <property type="match status" value="1"/>
</dbReference>
<protein>
    <recommendedName>
        <fullName evidence="6">EAL domain-containing protein</fullName>
    </recommendedName>
</protein>
<dbReference type="GO" id="GO:0006355">
    <property type="term" value="P:regulation of DNA-templated transcription"/>
    <property type="evidence" value="ECO:0007669"/>
    <property type="project" value="InterPro"/>
</dbReference>
<dbReference type="AlphaFoldDB" id="A0A9C7LB68"/>
<dbReference type="Pfam" id="PF08448">
    <property type="entry name" value="PAS_4"/>
    <property type="match status" value="1"/>
</dbReference>
<feature type="domain" description="PAS" evidence="1">
    <location>
        <begin position="151"/>
        <end position="217"/>
    </location>
</feature>
<dbReference type="PROSITE" id="PS50883">
    <property type="entry name" value="EAL"/>
    <property type="match status" value="1"/>
</dbReference>
<proteinExistence type="predicted"/>
<dbReference type="InterPro" id="IPR013656">
    <property type="entry name" value="PAS_4"/>
</dbReference>
<dbReference type="FunFam" id="3.30.70.270:FF:000001">
    <property type="entry name" value="Diguanylate cyclase domain protein"/>
    <property type="match status" value="1"/>
</dbReference>
<keyword evidence="5" id="KW-1185">Reference proteome</keyword>
<evidence type="ECO:0000259" key="3">
    <source>
        <dbReference type="PROSITE" id="PS50887"/>
    </source>
</evidence>
<dbReference type="InterPro" id="IPR000014">
    <property type="entry name" value="PAS"/>
</dbReference>
<dbReference type="Proteomes" id="UP000789845">
    <property type="component" value="Unassembled WGS sequence"/>
</dbReference>
<dbReference type="InterPro" id="IPR013767">
    <property type="entry name" value="PAS_fold"/>
</dbReference>